<dbReference type="Proteomes" id="UP000466307">
    <property type="component" value="Unassembled WGS sequence"/>
</dbReference>
<dbReference type="EMBL" id="JAADZU010000024">
    <property type="protein sequence ID" value="NDK89801.1"/>
    <property type="molecule type" value="Genomic_DNA"/>
</dbReference>
<keyword evidence="1" id="KW-0813">Transport</keyword>
<dbReference type="PROSITE" id="PS50893">
    <property type="entry name" value="ABC_TRANSPORTER_2"/>
    <property type="match status" value="2"/>
</dbReference>
<comment type="caution">
    <text evidence="6">The sequence shown here is derived from an EMBL/GenBank/DDBJ whole genome shotgun (WGS) entry which is preliminary data.</text>
</comment>
<feature type="domain" description="ABC transporter" evidence="5">
    <location>
        <begin position="251"/>
        <end position="492"/>
    </location>
</feature>
<organism evidence="6 7">
    <name type="scientific">Gordonia desulfuricans</name>
    <dbReference type="NCBI Taxonomy" id="89051"/>
    <lineage>
        <taxon>Bacteria</taxon>
        <taxon>Bacillati</taxon>
        <taxon>Actinomycetota</taxon>
        <taxon>Actinomycetes</taxon>
        <taxon>Mycobacteriales</taxon>
        <taxon>Gordoniaceae</taxon>
        <taxon>Gordonia</taxon>
    </lineage>
</organism>
<dbReference type="SUPFAM" id="SSF52540">
    <property type="entry name" value="P-loop containing nucleoside triphosphate hydrolases"/>
    <property type="match status" value="2"/>
</dbReference>
<evidence type="ECO:0000313" key="7">
    <source>
        <dbReference type="Proteomes" id="UP000466307"/>
    </source>
</evidence>
<evidence type="ECO:0000256" key="3">
    <source>
        <dbReference type="ARBA" id="ARBA00022741"/>
    </source>
</evidence>
<dbReference type="PROSITE" id="PS00211">
    <property type="entry name" value="ABC_TRANSPORTER_1"/>
    <property type="match status" value="1"/>
</dbReference>
<evidence type="ECO:0000313" key="6">
    <source>
        <dbReference type="EMBL" id="NDK89801.1"/>
    </source>
</evidence>
<keyword evidence="7" id="KW-1185">Reference proteome</keyword>
<keyword evidence="4 6" id="KW-0067">ATP-binding</keyword>
<dbReference type="RefSeq" id="WP_059036513.1">
    <property type="nucleotide sequence ID" value="NZ_JAADZU010000024.1"/>
</dbReference>
<keyword evidence="3" id="KW-0547">Nucleotide-binding</keyword>
<evidence type="ECO:0000256" key="4">
    <source>
        <dbReference type="ARBA" id="ARBA00022840"/>
    </source>
</evidence>
<dbReference type="InterPro" id="IPR050107">
    <property type="entry name" value="ABC_carbohydrate_import_ATPase"/>
</dbReference>
<feature type="domain" description="ABC transporter" evidence="5">
    <location>
        <begin position="4"/>
        <end position="236"/>
    </location>
</feature>
<dbReference type="InterPro" id="IPR017871">
    <property type="entry name" value="ABC_transporter-like_CS"/>
</dbReference>
<reference evidence="6 7" key="1">
    <citation type="submission" date="2020-01" db="EMBL/GenBank/DDBJ databases">
        <title>Investigation of new actinobacteria for the biodesulphurisation of diesel fuel.</title>
        <authorList>
            <person name="Athi Narayanan S.M."/>
        </authorList>
    </citation>
    <scope>NUCLEOTIDE SEQUENCE [LARGE SCALE GENOMIC DNA]</scope>
    <source>
        <strain evidence="6 7">213E</strain>
    </source>
</reference>
<name>A0A7K3LP35_9ACTN</name>
<dbReference type="InterPro" id="IPR027417">
    <property type="entry name" value="P-loop_NTPase"/>
</dbReference>
<dbReference type="Pfam" id="PF00005">
    <property type="entry name" value="ABC_tran"/>
    <property type="match status" value="2"/>
</dbReference>
<evidence type="ECO:0000259" key="5">
    <source>
        <dbReference type="PROSITE" id="PS50893"/>
    </source>
</evidence>
<dbReference type="InterPro" id="IPR003593">
    <property type="entry name" value="AAA+_ATPase"/>
</dbReference>
<gene>
    <name evidence="6" type="ORF">GYA93_09450</name>
</gene>
<dbReference type="InterPro" id="IPR003439">
    <property type="entry name" value="ABC_transporter-like_ATP-bd"/>
</dbReference>
<dbReference type="PANTHER" id="PTHR43790:SF9">
    <property type="entry name" value="GALACTOFURANOSE TRANSPORTER ATP-BINDING PROTEIN YTFR"/>
    <property type="match status" value="1"/>
</dbReference>
<evidence type="ECO:0000256" key="1">
    <source>
        <dbReference type="ARBA" id="ARBA00022448"/>
    </source>
</evidence>
<protein>
    <submittedName>
        <fullName evidence="6">ATP-binding cassette domain-containing protein</fullName>
    </submittedName>
</protein>
<dbReference type="SMART" id="SM00382">
    <property type="entry name" value="AAA"/>
    <property type="match status" value="1"/>
</dbReference>
<dbReference type="GO" id="GO:0005524">
    <property type="term" value="F:ATP binding"/>
    <property type="evidence" value="ECO:0007669"/>
    <property type="project" value="UniProtKB-KW"/>
</dbReference>
<proteinExistence type="predicted"/>
<dbReference type="Gene3D" id="3.40.50.300">
    <property type="entry name" value="P-loop containing nucleotide triphosphate hydrolases"/>
    <property type="match status" value="2"/>
</dbReference>
<dbReference type="CDD" id="cd03216">
    <property type="entry name" value="ABC_Carb_Monos_I"/>
    <property type="match status" value="1"/>
</dbReference>
<dbReference type="GO" id="GO:0016887">
    <property type="term" value="F:ATP hydrolysis activity"/>
    <property type="evidence" value="ECO:0007669"/>
    <property type="project" value="InterPro"/>
</dbReference>
<dbReference type="AlphaFoldDB" id="A0A7K3LP35"/>
<sequence>MTGIELRAVTRRFGHQVALCDVDLAVRAGRVHALVGENGAGKSTALKILSGAEHPDAGSVLIDAGPVRLRHRRDGIDHGIGTVMQQLSLIGDLTLAENHILAGDRFRADRGRAARELTGVAERAGLRIPVDTPVAELELAQRQQGELAMALARGARILLLDEPTSALGPHETEALFDTIRTLADSGTAVLLITHRIDEVRAVADDVTVLTRGRVTLSGAMTDISDERLVAAMIGEQDDRTEPVRTVAPRTALVLSLTEVGTAGSKGLAGVDITVHAGEIVGVVGVGGNGQRILAEVAAGLVTPTTGSVRVADRPLTGDAARRETVSYVPEERDEALLPDADAAHSAILRTLGRGGFRTRVRTLDWPAIRTFTDTLMRRHDVRPASSTVRVGALSGGNRQKLVVGRELDANPVVAVLHGPTQGLDPRAAVAIRAEIRAAADRGTGILLISADIDEVRELADHILVISRGRIVDEFDIGQYSPTRVGRAMAGVTEGAA</sequence>
<keyword evidence="2" id="KW-0677">Repeat</keyword>
<evidence type="ECO:0000256" key="2">
    <source>
        <dbReference type="ARBA" id="ARBA00022737"/>
    </source>
</evidence>
<accession>A0A7K3LP35</accession>
<dbReference type="PANTHER" id="PTHR43790">
    <property type="entry name" value="CARBOHYDRATE TRANSPORT ATP-BINDING PROTEIN MG119-RELATED"/>
    <property type="match status" value="1"/>
</dbReference>